<dbReference type="EMBL" id="QUSF01000008">
    <property type="protein sequence ID" value="RLW06839.1"/>
    <property type="molecule type" value="Genomic_DNA"/>
</dbReference>
<accession>A0A3L8SRE0</accession>
<evidence type="ECO:0000313" key="3">
    <source>
        <dbReference type="Proteomes" id="UP000276834"/>
    </source>
</evidence>
<evidence type="ECO:0000256" key="1">
    <source>
        <dbReference type="SAM" id="MobiDB-lite"/>
    </source>
</evidence>
<sequence length="146" mass="16516">MLTQTEPVTPHSPENTREDEALGLEGGVFLSAMGWKRVCPSRSDCPAEPALRTPKIFFTREDPGRKSAFLPHKVPWFVFRAYSALKPTEAPREGSENSLAGTVRKKDTREELWKHKAVEITPQEECGEKRYLQPSFTKADSLRTIT</sequence>
<keyword evidence="3" id="KW-1185">Reference proteome</keyword>
<evidence type="ECO:0000313" key="2">
    <source>
        <dbReference type="EMBL" id="RLW06839.1"/>
    </source>
</evidence>
<comment type="caution">
    <text evidence="2">The sequence shown here is derived from an EMBL/GenBank/DDBJ whole genome shotgun (WGS) entry which is preliminary data.</text>
</comment>
<organism evidence="2 3">
    <name type="scientific">Chloebia gouldiae</name>
    <name type="common">Gouldian finch</name>
    <name type="synonym">Erythrura gouldiae</name>
    <dbReference type="NCBI Taxonomy" id="44316"/>
    <lineage>
        <taxon>Eukaryota</taxon>
        <taxon>Metazoa</taxon>
        <taxon>Chordata</taxon>
        <taxon>Craniata</taxon>
        <taxon>Vertebrata</taxon>
        <taxon>Euteleostomi</taxon>
        <taxon>Archelosauria</taxon>
        <taxon>Archosauria</taxon>
        <taxon>Dinosauria</taxon>
        <taxon>Saurischia</taxon>
        <taxon>Theropoda</taxon>
        <taxon>Coelurosauria</taxon>
        <taxon>Aves</taxon>
        <taxon>Neognathae</taxon>
        <taxon>Neoaves</taxon>
        <taxon>Telluraves</taxon>
        <taxon>Australaves</taxon>
        <taxon>Passeriformes</taxon>
        <taxon>Passeroidea</taxon>
        <taxon>Passeridae</taxon>
        <taxon>Chloebia</taxon>
    </lineage>
</organism>
<feature type="region of interest" description="Disordered" evidence="1">
    <location>
        <begin position="1"/>
        <end position="22"/>
    </location>
</feature>
<protein>
    <submittedName>
        <fullName evidence="2">Uncharacterized protein</fullName>
    </submittedName>
</protein>
<dbReference type="Proteomes" id="UP000276834">
    <property type="component" value="Unassembled WGS sequence"/>
</dbReference>
<reference evidence="2 3" key="1">
    <citation type="journal article" date="2018" name="Proc. R. Soc. B">
        <title>A non-coding region near Follistatin controls head colour polymorphism in the Gouldian finch.</title>
        <authorList>
            <person name="Toomey M.B."/>
            <person name="Marques C.I."/>
            <person name="Andrade P."/>
            <person name="Araujo P.M."/>
            <person name="Sabatino S."/>
            <person name="Gazda M.A."/>
            <person name="Afonso S."/>
            <person name="Lopes R.J."/>
            <person name="Corbo J.C."/>
            <person name="Carneiro M."/>
        </authorList>
    </citation>
    <scope>NUCLEOTIDE SEQUENCE [LARGE SCALE GENOMIC DNA]</scope>
    <source>
        <strain evidence="2">Red01</strain>
        <tissue evidence="2">Muscle</tissue>
    </source>
</reference>
<proteinExistence type="predicted"/>
<dbReference type="AlphaFoldDB" id="A0A3L8SRE0"/>
<name>A0A3L8SRE0_CHLGU</name>
<gene>
    <name evidence="2" type="ORF">DV515_00004213</name>
</gene>